<gene>
    <name evidence="1" type="ORF">RN96_10635</name>
</gene>
<accession>A0A2B7YHX3</accession>
<evidence type="ECO:0000313" key="2">
    <source>
        <dbReference type="Proteomes" id="UP000222862"/>
    </source>
</evidence>
<name>A0A2B7YHX3_FUSNP</name>
<comment type="caution">
    <text evidence="1">The sequence shown here is derived from an EMBL/GenBank/DDBJ whole genome shotgun (WGS) entry which is preliminary data.</text>
</comment>
<dbReference type="RefSeq" id="WP_098703394.1">
    <property type="nucleotide sequence ID" value="NZ_NJGI01000005.1"/>
</dbReference>
<proteinExistence type="predicted"/>
<sequence>MKKRIKVFAAGSYPQGEFSKEKVNEIFSGITKADGIYAHSSKWAEKGEQPLTVGEFSNFKVENGIATADIEFNDKGQQYYNDGVIRGVSVEIRDNKLSKIALLPIGVKPAVAGAEFEAEDYALLEFEEGGTQLDLNEILAQVKTMDLGARTAIVNAIFGSLTNDEKEGIRQVYWADFEKKEAAKPKTEEEIRAEITKEFEDEAKGNTLKELAKKKFIPCMQQIIEFAIDKSLKETGIVEFEENGVKTNISYFENIKKAIEKLPDATNFKSKTEEMEFEENGEESIINKVAKETKEILGGKNV</sequence>
<dbReference type="AlphaFoldDB" id="A0A2B7YHX3"/>
<reference evidence="1 2" key="1">
    <citation type="submission" date="2017-06" db="EMBL/GenBank/DDBJ databases">
        <title>Genome sequencing of Fusobacterium nucleatum subsp. polymorphum KCOM 1232 (=ChDC F37).</title>
        <authorList>
            <person name="Kook J.-K."/>
            <person name="Park S.-N."/>
            <person name="Lim Y.K."/>
            <person name="Roh H."/>
        </authorList>
    </citation>
    <scope>NUCLEOTIDE SEQUENCE [LARGE SCALE GENOMIC DNA]</scope>
    <source>
        <strain evidence="2">KCOM 1232 ( ChDC F37)</strain>
    </source>
</reference>
<protein>
    <submittedName>
        <fullName evidence="1">Uncharacterized protein</fullName>
    </submittedName>
</protein>
<organism evidence="1 2">
    <name type="scientific">Fusobacterium nucleatum subsp. polymorphum</name>
    <name type="common">Fusobacterium polymorphum</name>
    <dbReference type="NCBI Taxonomy" id="76857"/>
    <lineage>
        <taxon>Bacteria</taxon>
        <taxon>Fusobacteriati</taxon>
        <taxon>Fusobacteriota</taxon>
        <taxon>Fusobacteriia</taxon>
        <taxon>Fusobacteriales</taxon>
        <taxon>Fusobacteriaceae</taxon>
        <taxon>Fusobacterium</taxon>
    </lineage>
</organism>
<evidence type="ECO:0000313" key="1">
    <source>
        <dbReference type="EMBL" id="PGH20623.1"/>
    </source>
</evidence>
<dbReference type="Proteomes" id="UP000222862">
    <property type="component" value="Unassembled WGS sequence"/>
</dbReference>
<dbReference type="EMBL" id="NJGI01000005">
    <property type="protein sequence ID" value="PGH20623.1"/>
    <property type="molecule type" value="Genomic_DNA"/>
</dbReference>